<dbReference type="Proteomes" id="UP000198853">
    <property type="component" value="Unassembled WGS sequence"/>
</dbReference>
<dbReference type="AlphaFoldDB" id="A0A1G8MJ61"/>
<reference evidence="1 2" key="1">
    <citation type="submission" date="2016-10" db="EMBL/GenBank/DDBJ databases">
        <authorList>
            <person name="de Groot N.N."/>
        </authorList>
    </citation>
    <scope>NUCLEOTIDE SEQUENCE [LARGE SCALE GENOMIC DNA]</scope>
    <source>
        <strain evidence="1 2">DSM 21771</strain>
    </source>
</reference>
<proteinExistence type="predicted"/>
<dbReference type="EMBL" id="FNEN01000004">
    <property type="protein sequence ID" value="SDI68048.1"/>
    <property type="molecule type" value="Genomic_DNA"/>
</dbReference>
<name>A0A1G8MJ61_9BACI</name>
<keyword evidence="2" id="KW-1185">Reference proteome</keyword>
<gene>
    <name evidence="1" type="ORF">SAMN04488123_104197</name>
</gene>
<accession>A0A1G8MJ61</accession>
<evidence type="ECO:0000313" key="1">
    <source>
        <dbReference type="EMBL" id="SDI68048.1"/>
    </source>
</evidence>
<protein>
    <submittedName>
        <fullName evidence="1">Uncharacterized protein</fullName>
    </submittedName>
</protein>
<evidence type="ECO:0000313" key="2">
    <source>
        <dbReference type="Proteomes" id="UP000198853"/>
    </source>
</evidence>
<organism evidence="1 2">
    <name type="scientific">Natribacillus halophilus</name>
    <dbReference type="NCBI Taxonomy" id="549003"/>
    <lineage>
        <taxon>Bacteria</taxon>
        <taxon>Bacillati</taxon>
        <taxon>Bacillota</taxon>
        <taxon>Bacilli</taxon>
        <taxon>Bacillales</taxon>
        <taxon>Bacillaceae</taxon>
        <taxon>Natribacillus</taxon>
    </lineage>
</organism>
<sequence length="68" mass="7967">MKRTTCPEKVFQPQLLAMTPERFVKSFLAERRSLCYDLSWQHAFESDVPLRKEKNPVRASEKKGGKLK</sequence>